<comment type="similarity">
    <text evidence="1">Belongs to the histone deacetylase family. HD type 1 subfamily.</text>
</comment>
<comment type="caution">
    <text evidence="7">The sequence shown here is derived from an EMBL/GenBank/DDBJ whole genome shotgun (WGS) entry which is preliminary data.</text>
</comment>
<reference evidence="7 8" key="1">
    <citation type="journal article" date="2012" name="Genome Biol.">
        <title>Genome and low-iron response of an oceanic diatom adapted to chronic iron limitation.</title>
        <authorList>
            <person name="Lommer M."/>
            <person name="Specht M."/>
            <person name="Roy A.S."/>
            <person name="Kraemer L."/>
            <person name="Andreson R."/>
            <person name="Gutowska M.A."/>
            <person name="Wolf J."/>
            <person name="Bergner S.V."/>
            <person name="Schilhabel M.B."/>
            <person name="Klostermeier U.C."/>
            <person name="Beiko R.G."/>
            <person name="Rosenstiel P."/>
            <person name="Hippler M."/>
            <person name="Laroche J."/>
        </authorList>
    </citation>
    <scope>NUCLEOTIDE SEQUENCE [LARGE SCALE GENOMIC DNA]</scope>
    <source>
        <strain evidence="7 8">CCMP1005</strain>
    </source>
</reference>
<evidence type="ECO:0000256" key="2">
    <source>
        <dbReference type="ARBA" id="ARBA00012111"/>
    </source>
</evidence>
<dbReference type="SUPFAM" id="SSF52768">
    <property type="entry name" value="Arginase/deacetylase"/>
    <property type="match status" value="1"/>
</dbReference>
<dbReference type="Pfam" id="PF00850">
    <property type="entry name" value="Hist_deacetyl"/>
    <property type="match status" value="1"/>
</dbReference>
<dbReference type="eggNOG" id="KOG1342">
    <property type="taxonomic scope" value="Eukaryota"/>
</dbReference>
<dbReference type="PRINTS" id="PR01271">
    <property type="entry name" value="HISDACETLASE"/>
</dbReference>
<name>K0R636_THAOC</name>
<dbReference type="InterPro" id="IPR003084">
    <property type="entry name" value="HDAC_I/II"/>
</dbReference>
<evidence type="ECO:0000313" key="7">
    <source>
        <dbReference type="EMBL" id="EJK47399.1"/>
    </source>
</evidence>
<feature type="compositionally biased region" description="Low complexity" evidence="5">
    <location>
        <begin position="510"/>
        <end position="522"/>
    </location>
</feature>
<protein>
    <recommendedName>
        <fullName evidence="2">histone deacetylase</fullName>
        <ecNumber evidence="2">3.5.1.98</ecNumber>
    </recommendedName>
</protein>
<feature type="region of interest" description="Disordered" evidence="5">
    <location>
        <begin position="65"/>
        <end position="99"/>
    </location>
</feature>
<dbReference type="GO" id="GO:0040029">
    <property type="term" value="P:epigenetic regulation of gene expression"/>
    <property type="evidence" value="ECO:0007669"/>
    <property type="project" value="TreeGrafter"/>
</dbReference>
<evidence type="ECO:0000256" key="5">
    <source>
        <dbReference type="SAM" id="MobiDB-lite"/>
    </source>
</evidence>
<accession>K0R636</accession>
<dbReference type="Gene3D" id="3.40.800.20">
    <property type="entry name" value="Histone deacetylase domain"/>
    <property type="match status" value="1"/>
</dbReference>
<dbReference type="GO" id="GO:0141221">
    <property type="term" value="F:histone deacetylase activity, hydrolytic mechanism"/>
    <property type="evidence" value="ECO:0007669"/>
    <property type="project" value="UniProtKB-EC"/>
</dbReference>
<dbReference type="EMBL" id="AGNL01046988">
    <property type="protein sequence ID" value="EJK47399.1"/>
    <property type="molecule type" value="Genomic_DNA"/>
</dbReference>
<organism evidence="7 8">
    <name type="scientific">Thalassiosira oceanica</name>
    <name type="common">Marine diatom</name>
    <dbReference type="NCBI Taxonomy" id="159749"/>
    <lineage>
        <taxon>Eukaryota</taxon>
        <taxon>Sar</taxon>
        <taxon>Stramenopiles</taxon>
        <taxon>Ochrophyta</taxon>
        <taxon>Bacillariophyta</taxon>
        <taxon>Coscinodiscophyceae</taxon>
        <taxon>Thalassiosirophycidae</taxon>
        <taxon>Thalassiosirales</taxon>
        <taxon>Thalassiosiraceae</taxon>
        <taxon>Thalassiosira</taxon>
    </lineage>
</organism>
<evidence type="ECO:0000313" key="8">
    <source>
        <dbReference type="Proteomes" id="UP000266841"/>
    </source>
</evidence>
<feature type="domain" description="Histone deacetylase" evidence="6">
    <location>
        <begin position="142"/>
        <end position="425"/>
    </location>
</feature>
<evidence type="ECO:0000256" key="4">
    <source>
        <dbReference type="ARBA" id="ARBA00022853"/>
    </source>
</evidence>
<keyword evidence="3" id="KW-0378">Hydrolase</keyword>
<dbReference type="PRINTS" id="PR01270">
    <property type="entry name" value="HDASUPER"/>
</dbReference>
<dbReference type="OrthoDB" id="1918432at2759"/>
<dbReference type="InterPro" id="IPR023696">
    <property type="entry name" value="Ureohydrolase_dom_sf"/>
</dbReference>
<keyword evidence="8" id="KW-1185">Reference proteome</keyword>
<gene>
    <name evidence="7" type="ORF">THAOC_33882</name>
</gene>
<proteinExistence type="inferred from homology"/>
<feature type="compositionally biased region" description="Basic and acidic residues" evidence="5">
    <location>
        <begin position="77"/>
        <end position="86"/>
    </location>
</feature>
<evidence type="ECO:0000259" key="6">
    <source>
        <dbReference type="Pfam" id="PF00850"/>
    </source>
</evidence>
<dbReference type="InterPro" id="IPR000286">
    <property type="entry name" value="HDACs"/>
</dbReference>
<dbReference type="EC" id="3.5.1.98" evidence="2"/>
<dbReference type="AlphaFoldDB" id="K0R636"/>
<dbReference type="GO" id="GO:0005634">
    <property type="term" value="C:nucleus"/>
    <property type="evidence" value="ECO:0007669"/>
    <property type="project" value="TreeGrafter"/>
</dbReference>
<evidence type="ECO:0000256" key="3">
    <source>
        <dbReference type="ARBA" id="ARBA00022801"/>
    </source>
</evidence>
<sequence>MDKQFVQRVVFQFKDRRAKPFTNKQRWGVTEPSDQKSVLCQFEAKPVDEIKSQVAKKANKRKLANQIVGGRAGRTRRAGERERAETGDPGVPGDADGLRRPCHVRGRVQYLVAVDLKNRTTMTAAQAQAAQTQKPAAEEAKHRVSYFYDSEQGLYKKLDVLRPRLLSNTAMTRFHSDEYIDFLKYVTPDNMSDHKEKLQRFGLGEANPIFDGLFEYVQLYTSGSIAGAQRLNNKMCNTAINWSGGMHNAKPSEASGFGYVNDCVLSILELLKNHDRVLYVDLDIYHGDAVEAAFYNNKRVMTVDFHKDGNIFPGTGDVDDIGVGEGKGYAVNIPLKEGIDDKTYLSMFKAIVGKAMALFQPNAIVVCSGANSLSKERLGCFNLSTKGHGECIRVLRDANLPTLLLGGGGTNLCNTARCWTYETAVAVGEDIKDDMPFSEVYDYFAPTFKLHDSVSNMENLNAKSYLDEINSKIFDNLQSYVATAVPIEKMQVEESLPAPDKVAKSDTVPSSGAKAAASAAKS</sequence>
<dbReference type="PANTHER" id="PTHR10625:SF44">
    <property type="entry name" value="HISTONE DEACETYLASE 19"/>
    <property type="match status" value="1"/>
</dbReference>
<dbReference type="PANTHER" id="PTHR10625">
    <property type="entry name" value="HISTONE DEACETYLASE HDAC1-RELATED"/>
    <property type="match status" value="1"/>
</dbReference>
<dbReference type="InterPro" id="IPR037138">
    <property type="entry name" value="His_deacetylse_dom_sf"/>
</dbReference>
<dbReference type="InterPro" id="IPR023801">
    <property type="entry name" value="His_deacetylse_dom"/>
</dbReference>
<keyword evidence="4" id="KW-0156">Chromatin regulator</keyword>
<dbReference type="Proteomes" id="UP000266841">
    <property type="component" value="Unassembled WGS sequence"/>
</dbReference>
<evidence type="ECO:0000256" key="1">
    <source>
        <dbReference type="ARBA" id="ARBA00006457"/>
    </source>
</evidence>
<feature type="region of interest" description="Disordered" evidence="5">
    <location>
        <begin position="495"/>
        <end position="522"/>
    </location>
</feature>